<keyword evidence="2" id="KW-1185">Reference proteome</keyword>
<evidence type="ECO:0000313" key="2">
    <source>
        <dbReference type="Proteomes" id="UP000315439"/>
    </source>
</evidence>
<dbReference type="AlphaFoldDB" id="A0A545U8V4"/>
<name>A0A545U8V4_9GAMM</name>
<sequence length="427" mass="47694">MNVFRNKTGNQPVSAYRDIFEQYITDASFLWVLRSIGVKQPHYSVSDIAELELRIDASLDGLMNSIDLAWELCKESLTFEQAGEAFTAAVIAFRSHDVEKIKTAVSAGLVNDETFKGLTSALGWLPGNLVHGWIQKFLTSKDLNHKYLAISACSVRRENPGEILAQILQREDCLAHTKLRARALRLIGELKIHDLKWALSDTESDTQADDEPEVKFWLNWSRLMLGDSAQIEQLQEYVVQPGALQTIAIETAFRALPVATGRKWISQIAADPEQVRAVIRATGVLGDPHAVPWLIDKMGNAETARLAAEAFSMITGIDLVRYDLSIEVPEDITILPNDNPEDENVDLDEDENLPYPDVNKVAYAWQKHGGKYVAGQRYFMGGAINRQALEEKLTRGLQRQRNAAALALALLETQTLLINTKARSSRQ</sequence>
<dbReference type="OrthoDB" id="8089803at2"/>
<accession>A0A545U8V4</accession>
<dbReference type="InterPro" id="IPR011959">
    <property type="entry name" value="CHP02270"/>
</dbReference>
<gene>
    <name evidence="1" type="ORF">FLL46_18405</name>
</gene>
<evidence type="ECO:0000313" key="1">
    <source>
        <dbReference type="EMBL" id="TQV85895.1"/>
    </source>
</evidence>
<organism evidence="1 2">
    <name type="scientific">Aliikangiella coralliicola</name>
    <dbReference type="NCBI Taxonomy" id="2592383"/>
    <lineage>
        <taxon>Bacteria</taxon>
        <taxon>Pseudomonadati</taxon>
        <taxon>Pseudomonadota</taxon>
        <taxon>Gammaproteobacteria</taxon>
        <taxon>Oceanospirillales</taxon>
        <taxon>Pleioneaceae</taxon>
        <taxon>Aliikangiella</taxon>
    </lineage>
</organism>
<proteinExistence type="predicted"/>
<dbReference type="Proteomes" id="UP000315439">
    <property type="component" value="Unassembled WGS sequence"/>
</dbReference>
<dbReference type="EMBL" id="VIKS01000011">
    <property type="protein sequence ID" value="TQV85895.1"/>
    <property type="molecule type" value="Genomic_DNA"/>
</dbReference>
<dbReference type="RefSeq" id="WP_142932814.1">
    <property type="nucleotide sequence ID" value="NZ_ML660167.1"/>
</dbReference>
<protein>
    <submittedName>
        <fullName evidence="1">TIGR02270 family protein</fullName>
    </submittedName>
</protein>
<dbReference type="NCBIfam" id="TIGR02270">
    <property type="entry name" value="TIGR02270 family protein"/>
    <property type="match status" value="1"/>
</dbReference>
<reference evidence="1 2" key="1">
    <citation type="submission" date="2019-07" db="EMBL/GenBank/DDBJ databases">
        <title>Draft genome for Aliikangiella sp. M105.</title>
        <authorList>
            <person name="Wang G."/>
        </authorList>
    </citation>
    <scope>NUCLEOTIDE SEQUENCE [LARGE SCALE GENOMIC DNA]</scope>
    <source>
        <strain evidence="1 2">M105</strain>
    </source>
</reference>
<comment type="caution">
    <text evidence="1">The sequence shown here is derived from an EMBL/GenBank/DDBJ whole genome shotgun (WGS) entry which is preliminary data.</text>
</comment>